<reference evidence="2 3" key="1">
    <citation type="submission" date="2019-07" db="EMBL/GenBank/DDBJ databases">
        <authorList>
            <person name="Zhu P."/>
        </authorList>
    </citation>
    <scope>NUCLEOTIDE SEQUENCE [LARGE SCALE GENOMIC DNA]</scope>
    <source>
        <strain evidence="2 3">SSL-25</strain>
    </source>
</reference>
<dbReference type="NCBIfam" id="TIGR03930">
    <property type="entry name" value="WXG100_ESAT6"/>
    <property type="match status" value="1"/>
</dbReference>
<accession>A0A5B8ING7</accession>
<name>A0A5B8ING7_9ACTN</name>
<dbReference type="Pfam" id="PF06013">
    <property type="entry name" value="WXG100"/>
    <property type="match status" value="1"/>
</dbReference>
<evidence type="ECO:0000313" key="2">
    <source>
        <dbReference type="EMBL" id="QDY80218.1"/>
    </source>
</evidence>
<dbReference type="Gene3D" id="1.10.287.1060">
    <property type="entry name" value="ESAT-6-like"/>
    <property type="match status" value="1"/>
</dbReference>
<protein>
    <recommendedName>
        <fullName evidence="1">ESAT-6-like protein</fullName>
    </recommendedName>
</protein>
<gene>
    <name evidence="2" type="ORF">FQU76_31075</name>
</gene>
<dbReference type="InterPro" id="IPR036689">
    <property type="entry name" value="ESAT-6-like_sf"/>
</dbReference>
<dbReference type="OrthoDB" id="3387628at2"/>
<organism evidence="2 3">
    <name type="scientific">Streptomyces qinzhouensis</name>
    <dbReference type="NCBI Taxonomy" id="2599401"/>
    <lineage>
        <taxon>Bacteria</taxon>
        <taxon>Bacillati</taxon>
        <taxon>Actinomycetota</taxon>
        <taxon>Actinomycetes</taxon>
        <taxon>Kitasatosporales</taxon>
        <taxon>Streptomycetaceae</taxon>
        <taxon>Streptomyces</taxon>
    </lineage>
</organism>
<dbReference type="InterPro" id="IPR010310">
    <property type="entry name" value="T7SS_ESAT-6-like"/>
</dbReference>
<dbReference type="Proteomes" id="UP000320580">
    <property type="component" value="Chromosome"/>
</dbReference>
<evidence type="ECO:0000313" key="3">
    <source>
        <dbReference type="Proteomes" id="UP000320580"/>
    </source>
</evidence>
<proteinExistence type="inferred from homology"/>
<dbReference type="AlphaFoldDB" id="A0A5B8ING7"/>
<dbReference type="SUPFAM" id="SSF140453">
    <property type="entry name" value="EsxAB dimer-like"/>
    <property type="match status" value="1"/>
</dbReference>
<evidence type="ECO:0000256" key="1">
    <source>
        <dbReference type="RuleBase" id="RU362001"/>
    </source>
</evidence>
<sequence>MSFNSHLNDGVIHVEYNSVHMAAEDMRMQTKAIQNTVTALNSELDVLRAAWQGIDAATYDEKQAAWNAASNGLADILTKHGALLEQIVEIYRRHENKAASDWGSIRV</sequence>
<keyword evidence="3" id="KW-1185">Reference proteome</keyword>
<comment type="similarity">
    <text evidence="1">Belongs to the WXG100 family.</text>
</comment>
<dbReference type="EMBL" id="CP042266">
    <property type="protein sequence ID" value="QDY80218.1"/>
    <property type="molecule type" value="Genomic_DNA"/>
</dbReference>
<dbReference type="RefSeq" id="WP_146483615.1">
    <property type="nucleotide sequence ID" value="NZ_CP042266.1"/>
</dbReference>
<dbReference type="KEGG" id="sqz:FQU76_31075"/>